<dbReference type="PANTHER" id="PTHR47649:SF1">
    <property type="entry name" value="RIBONUCLEASE D"/>
    <property type="match status" value="1"/>
</dbReference>
<evidence type="ECO:0000313" key="4">
    <source>
        <dbReference type="Proteomes" id="UP000268084"/>
    </source>
</evidence>
<sequence>MNGGQAPLTIDRALSDTADSDGAGPTVEIAPTAIPLLAPRNGPVTPVTDPIALSRLAQAMGGSTSPIALDAERASGFRYSSRAYVVQLKRADIGNVLLDPIALGDLTCLQAPLAAAEWVLHAASQDLPCLAEAGLRPTTLFDTELAGRLAGLPRVGLGPLVEQMLGLHLEKGHGAADWSIRPLPANWLNYAALDVEVLIELRDAMEAELTRQDKLEWAHQEFAAIVAAPQAAPRIDPWRRTSGIHKIRDRRSLEIVRQLWLGRDDTARRRDIAPHRILPDTAIAAAAAAKPASVAALIALPVFAGRVQRRQADRWMQAIDLAFRTPEVDLPPVQLVLDGPPPANRWKDKHPEAAARLAVAREALAALSEEVSTPVENLLSPELVRRVCWAGINSAPEIEQILTDAYARPWQIQLTASLLAKANAATA</sequence>
<dbReference type="Pfam" id="PF18305">
    <property type="entry name" value="DNA_pol_A_exoN"/>
    <property type="match status" value="1"/>
</dbReference>
<dbReference type="GO" id="GO:0003676">
    <property type="term" value="F:nucleic acid binding"/>
    <property type="evidence" value="ECO:0007669"/>
    <property type="project" value="InterPro"/>
</dbReference>
<dbReference type="SUPFAM" id="SSF47819">
    <property type="entry name" value="HRDC-like"/>
    <property type="match status" value="1"/>
</dbReference>
<dbReference type="InterPro" id="IPR002562">
    <property type="entry name" value="3'-5'_exonuclease_dom"/>
</dbReference>
<reference evidence="3 4" key="1">
    <citation type="submission" date="2018-11" db="EMBL/GenBank/DDBJ databases">
        <authorList>
            <person name="Da X."/>
        </authorList>
    </citation>
    <scope>NUCLEOTIDE SEQUENCE [LARGE SCALE GENOMIC DNA]</scope>
    <source>
        <strain evidence="3 4">S14-144</strain>
    </source>
</reference>
<dbReference type="AlphaFoldDB" id="A0A3G8ZRH9"/>
<dbReference type="GO" id="GO:0008408">
    <property type="term" value="F:3'-5' exonuclease activity"/>
    <property type="evidence" value="ECO:0007669"/>
    <property type="project" value="InterPro"/>
</dbReference>
<dbReference type="CDD" id="cd06142">
    <property type="entry name" value="RNaseD_exo"/>
    <property type="match status" value="1"/>
</dbReference>
<dbReference type="InterPro" id="IPR041605">
    <property type="entry name" value="Exo_C"/>
</dbReference>
<dbReference type="Pfam" id="PF00570">
    <property type="entry name" value="HRDC"/>
    <property type="match status" value="1"/>
</dbReference>
<accession>A0A3G8ZRH9</accession>
<dbReference type="PROSITE" id="PS50967">
    <property type="entry name" value="HRDC"/>
    <property type="match status" value="1"/>
</dbReference>
<keyword evidence="4" id="KW-1185">Reference proteome</keyword>
<dbReference type="OrthoDB" id="144122at2"/>
<evidence type="ECO:0000259" key="2">
    <source>
        <dbReference type="PROSITE" id="PS50967"/>
    </source>
</evidence>
<dbReference type="GO" id="GO:0000166">
    <property type="term" value="F:nucleotide binding"/>
    <property type="evidence" value="ECO:0007669"/>
    <property type="project" value="InterPro"/>
</dbReference>
<dbReference type="SUPFAM" id="SSF53098">
    <property type="entry name" value="Ribonuclease H-like"/>
    <property type="match status" value="1"/>
</dbReference>
<dbReference type="GO" id="GO:0006139">
    <property type="term" value="P:nucleobase-containing compound metabolic process"/>
    <property type="evidence" value="ECO:0007669"/>
    <property type="project" value="InterPro"/>
</dbReference>
<dbReference type="Gene3D" id="1.10.150.80">
    <property type="entry name" value="HRDC domain"/>
    <property type="match status" value="2"/>
</dbReference>
<dbReference type="KEGG" id="nak:EH165_05595"/>
<reference evidence="3 4" key="2">
    <citation type="submission" date="2018-12" db="EMBL/GenBank/DDBJ databases">
        <title>Nakamurella antarcticus sp. nov., isolated from Antarctica South Shetland Islands soil.</title>
        <authorList>
            <person name="Peng F."/>
        </authorList>
    </citation>
    <scope>NUCLEOTIDE SEQUENCE [LARGE SCALE GENOMIC DNA]</scope>
    <source>
        <strain evidence="3 4">S14-144</strain>
    </source>
</reference>
<dbReference type="InterPro" id="IPR051086">
    <property type="entry name" value="RNase_D-like"/>
</dbReference>
<dbReference type="InterPro" id="IPR002121">
    <property type="entry name" value="HRDC_dom"/>
</dbReference>
<feature type="region of interest" description="Disordered" evidence="1">
    <location>
        <begin position="1"/>
        <end position="25"/>
    </location>
</feature>
<dbReference type="InterPro" id="IPR012337">
    <property type="entry name" value="RNaseH-like_sf"/>
</dbReference>
<name>A0A3G8ZRH9_9ACTN</name>
<dbReference type="InterPro" id="IPR044876">
    <property type="entry name" value="HRDC_dom_sf"/>
</dbReference>
<dbReference type="EMBL" id="CP034170">
    <property type="protein sequence ID" value="AZI59425.1"/>
    <property type="molecule type" value="Genomic_DNA"/>
</dbReference>
<gene>
    <name evidence="3" type="ORF">EH165_05595</name>
</gene>
<protein>
    <submittedName>
        <fullName evidence="3">Ribonuclease D</fullName>
    </submittedName>
</protein>
<dbReference type="Proteomes" id="UP000268084">
    <property type="component" value="Chromosome"/>
</dbReference>
<dbReference type="SMART" id="SM00474">
    <property type="entry name" value="35EXOc"/>
    <property type="match status" value="1"/>
</dbReference>
<organism evidence="3 4">
    <name type="scientific">Nakamurella antarctica</name>
    <dbReference type="NCBI Taxonomy" id="1902245"/>
    <lineage>
        <taxon>Bacteria</taxon>
        <taxon>Bacillati</taxon>
        <taxon>Actinomycetota</taxon>
        <taxon>Actinomycetes</taxon>
        <taxon>Nakamurellales</taxon>
        <taxon>Nakamurellaceae</taxon>
        <taxon>Nakamurella</taxon>
    </lineage>
</organism>
<dbReference type="Gene3D" id="3.30.420.10">
    <property type="entry name" value="Ribonuclease H-like superfamily/Ribonuclease H"/>
    <property type="match status" value="1"/>
</dbReference>
<feature type="domain" description="HRDC" evidence="2">
    <location>
        <begin position="249"/>
        <end position="329"/>
    </location>
</feature>
<dbReference type="Pfam" id="PF01612">
    <property type="entry name" value="DNA_pol_A_exo1"/>
    <property type="match status" value="1"/>
</dbReference>
<dbReference type="InterPro" id="IPR010997">
    <property type="entry name" value="HRDC-like_sf"/>
</dbReference>
<dbReference type="InterPro" id="IPR036397">
    <property type="entry name" value="RNaseH_sf"/>
</dbReference>
<evidence type="ECO:0000313" key="3">
    <source>
        <dbReference type="EMBL" id="AZI59425.1"/>
    </source>
</evidence>
<evidence type="ECO:0000256" key="1">
    <source>
        <dbReference type="SAM" id="MobiDB-lite"/>
    </source>
</evidence>
<dbReference type="SMART" id="SM00341">
    <property type="entry name" value="HRDC"/>
    <property type="match status" value="1"/>
</dbReference>
<dbReference type="PANTHER" id="PTHR47649">
    <property type="entry name" value="RIBONUCLEASE D"/>
    <property type="match status" value="1"/>
</dbReference>
<proteinExistence type="predicted"/>